<name>A0AAQ3L2B2_9LILI</name>
<sequence>MPFFSSLVIEAHNISRDSSIPHHILDLPGFSPSAGITSAGFSEGATRCIYHKGLLDAMVELVLVEGTSLIGF</sequence>
<dbReference type="AlphaFoldDB" id="A0AAQ3L2B2"/>
<proteinExistence type="predicted"/>
<dbReference type="EMBL" id="CP136897">
    <property type="protein sequence ID" value="WOL15602.1"/>
    <property type="molecule type" value="Genomic_DNA"/>
</dbReference>
<reference evidence="1 2" key="1">
    <citation type="submission" date="2023-10" db="EMBL/GenBank/DDBJ databases">
        <title>Chromosome-scale genome assembly provides insights into flower coloration mechanisms of Canna indica.</title>
        <authorList>
            <person name="Li C."/>
        </authorList>
    </citation>
    <scope>NUCLEOTIDE SEQUENCE [LARGE SCALE GENOMIC DNA]</scope>
    <source>
        <tissue evidence="1">Flower</tissue>
    </source>
</reference>
<organism evidence="1 2">
    <name type="scientific">Canna indica</name>
    <name type="common">Indian-shot</name>
    <dbReference type="NCBI Taxonomy" id="4628"/>
    <lineage>
        <taxon>Eukaryota</taxon>
        <taxon>Viridiplantae</taxon>
        <taxon>Streptophyta</taxon>
        <taxon>Embryophyta</taxon>
        <taxon>Tracheophyta</taxon>
        <taxon>Spermatophyta</taxon>
        <taxon>Magnoliopsida</taxon>
        <taxon>Liliopsida</taxon>
        <taxon>Zingiberales</taxon>
        <taxon>Cannaceae</taxon>
        <taxon>Canna</taxon>
    </lineage>
</organism>
<accession>A0AAQ3L2B2</accession>
<keyword evidence="2" id="KW-1185">Reference proteome</keyword>
<gene>
    <name evidence="1" type="ORF">Cni_G24383</name>
</gene>
<dbReference type="Proteomes" id="UP001327560">
    <property type="component" value="Chromosome 8"/>
</dbReference>
<evidence type="ECO:0000313" key="2">
    <source>
        <dbReference type="Proteomes" id="UP001327560"/>
    </source>
</evidence>
<evidence type="ECO:0000313" key="1">
    <source>
        <dbReference type="EMBL" id="WOL15602.1"/>
    </source>
</evidence>
<protein>
    <submittedName>
        <fullName evidence="1">Uncharacterized protein</fullName>
    </submittedName>
</protein>